<dbReference type="GO" id="GO:0000224">
    <property type="term" value="F:peptide-N4-(N-acetyl-beta-glucosaminyl)asparagine amidase activity"/>
    <property type="evidence" value="ECO:0007669"/>
    <property type="project" value="TreeGrafter"/>
</dbReference>
<organism evidence="3 4">
    <name type="scientific">Catenulispora acidiphila (strain DSM 44928 / JCM 14897 / NBRC 102108 / NRRL B-24433 / ID139908)</name>
    <dbReference type="NCBI Taxonomy" id="479433"/>
    <lineage>
        <taxon>Bacteria</taxon>
        <taxon>Bacillati</taxon>
        <taxon>Actinomycetota</taxon>
        <taxon>Actinomycetes</taxon>
        <taxon>Catenulisporales</taxon>
        <taxon>Catenulisporaceae</taxon>
        <taxon>Catenulispora</taxon>
    </lineage>
</organism>
<dbReference type="AlphaFoldDB" id="C7QF41"/>
<dbReference type="InterPro" id="IPR050883">
    <property type="entry name" value="PNGase"/>
</dbReference>
<dbReference type="GO" id="GO:0006516">
    <property type="term" value="P:glycoprotein catabolic process"/>
    <property type="evidence" value="ECO:0007669"/>
    <property type="project" value="TreeGrafter"/>
</dbReference>
<accession>C7QF41</accession>
<dbReference type="Proteomes" id="UP000000851">
    <property type="component" value="Chromosome"/>
</dbReference>
<dbReference type="GO" id="GO:0005829">
    <property type="term" value="C:cytosol"/>
    <property type="evidence" value="ECO:0007669"/>
    <property type="project" value="TreeGrafter"/>
</dbReference>
<dbReference type="STRING" id="479433.Caci_5941"/>
<reference evidence="3 4" key="1">
    <citation type="journal article" date="2009" name="Stand. Genomic Sci.">
        <title>Complete genome sequence of Catenulispora acidiphila type strain (ID 139908).</title>
        <authorList>
            <person name="Copeland A."/>
            <person name="Lapidus A."/>
            <person name="Glavina Del Rio T."/>
            <person name="Nolan M."/>
            <person name="Lucas S."/>
            <person name="Chen F."/>
            <person name="Tice H."/>
            <person name="Cheng J.F."/>
            <person name="Bruce D."/>
            <person name="Goodwin L."/>
            <person name="Pitluck S."/>
            <person name="Mikhailova N."/>
            <person name="Pati A."/>
            <person name="Ivanova N."/>
            <person name="Mavromatis K."/>
            <person name="Chen A."/>
            <person name="Palaniappan K."/>
            <person name="Chain P."/>
            <person name="Land M."/>
            <person name="Hauser L."/>
            <person name="Chang Y.J."/>
            <person name="Jeffries C.D."/>
            <person name="Chertkov O."/>
            <person name="Brettin T."/>
            <person name="Detter J.C."/>
            <person name="Han C."/>
            <person name="Ali Z."/>
            <person name="Tindall B.J."/>
            <person name="Goker M."/>
            <person name="Bristow J."/>
            <person name="Eisen J.A."/>
            <person name="Markowitz V."/>
            <person name="Hugenholtz P."/>
            <person name="Kyrpides N.C."/>
            <person name="Klenk H.P."/>
        </authorList>
    </citation>
    <scope>NUCLEOTIDE SEQUENCE [LARGE SCALE GENOMIC DNA]</scope>
    <source>
        <strain evidence="4">DSM 44928 / JCM 14897 / NBRC 102108 / NRRL B-24433 / ID139908</strain>
    </source>
</reference>
<evidence type="ECO:0000259" key="2">
    <source>
        <dbReference type="SMART" id="SM00458"/>
    </source>
</evidence>
<gene>
    <name evidence="3" type="ordered locus">Caci_5941</name>
</gene>
<name>C7QF41_CATAD</name>
<dbReference type="NCBIfam" id="TIGR01180">
    <property type="entry name" value="aman2_put"/>
    <property type="match status" value="1"/>
</dbReference>
<dbReference type="InterPro" id="IPR008928">
    <property type="entry name" value="6-hairpin_glycosidase_sf"/>
</dbReference>
<evidence type="ECO:0000313" key="4">
    <source>
        <dbReference type="Proteomes" id="UP000000851"/>
    </source>
</evidence>
<dbReference type="Pfam" id="PF07971">
    <property type="entry name" value="Glyco_hydro_92"/>
    <property type="match status" value="1"/>
</dbReference>
<dbReference type="Pfam" id="PF00652">
    <property type="entry name" value="Ricin_B_lectin"/>
    <property type="match status" value="1"/>
</dbReference>
<dbReference type="SUPFAM" id="SSF50370">
    <property type="entry name" value="Ricin B-like lectins"/>
    <property type="match status" value="1"/>
</dbReference>
<dbReference type="KEGG" id="cai:Caci_5941"/>
<dbReference type="Gene3D" id="1.20.1610.10">
    <property type="entry name" value="alpha-1,2-mannosidases domains"/>
    <property type="match status" value="1"/>
</dbReference>
<feature type="chain" id="PRO_5002983094" evidence="1">
    <location>
        <begin position="41"/>
        <end position="890"/>
    </location>
</feature>
<sequence length="890" mass="92621" precursor="true">MTGSNRTGRPRRLSSLISAGALVAATALGTAGLSAGAAHAAAPAFVADPASTVNTLVMTSGGGNDFPGADSPFGMVQWSPDSPNGSRNAGGGYDYSANSTRGFSLTHVAGPGCGAMGDLPVLPFTGGLPSGDPGVLTESLNHSTETGNAGYYTVSTGSTPVKTELTTTAHTGIARFTFPATTQADLLLKLLDSQNGSSATAAQIVGSNEVTGQLTSGGFCGEAGSYTLHFDMVFSQNFTSSQVITESGQGSPNSVFLNFNTSSNQTVQAKVGISYVSAANASANLAAEQSGFNFSTVQTAAHNAWNAQLNKIQIAGGTTSQQQLFYTSLYHALLHPNTVTDVNNQYMGFDNAVHTAASGHPQYDQFSGWDVYKGQTQLAAFVDPSIASDQAQSLVNDYAQGGTFPQWGFMNFYNWVMDGDPATAAIANYYAFGGTNFNTSTALSDMLNEATTNNNVRRGTSLENTYGYLPSDLYTGSLGCCNVRDTASSLIEYDNADFALSRFASSMGDSANATKFNARANNWKHIFNPANQLLNPESSNGSFDSITTGSTTGFTESTAAQNRFDVGFDQAGLAALYGGNSAINSALDYYFQSFNSSHSDQSFLSNEVDLGTPWFYDWTGEPSHTQSVVNRMLNQLYQDTPAGFPNNDDLGTMSSQYVWGALGMYPVTPGSADLALNSPLFTQAVVHLDSGSTITINAPAASASNYYIQSLTVNGTASTHTWLPASTWKSGATLNFTLGSSASSWGTAAGDAPPSYDQSSAGGAVGPLTSGIAGKCADDDHRGTANGTKIQLWSCNGSVAQQFTANANGSLGIMGGCLDVTSGGSADGTLVQLYTCNNTGSQVWQQQSNGSLVNPQSGKCLDDPGSSTTDGTQLQIYTCNGSNAQKWTIP</sequence>
<feature type="domain" description="Ricin B lectin" evidence="2">
    <location>
        <begin position="763"/>
        <end position="890"/>
    </location>
</feature>
<dbReference type="Pfam" id="PF17678">
    <property type="entry name" value="Glyco_hydro_92N"/>
    <property type="match status" value="1"/>
</dbReference>
<dbReference type="Gene3D" id="2.70.98.10">
    <property type="match status" value="1"/>
</dbReference>
<proteinExistence type="predicted"/>
<feature type="signal peptide" evidence="1">
    <location>
        <begin position="1"/>
        <end position="40"/>
    </location>
</feature>
<dbReference type="Gene3D" id="1.20.1050.60">
    <property type="entry name" value="alpha-1,2-mannosidase"/>
    <property type="match status" value="1"/>
</dbReference>
<dbReference type="HOGENOM" id="CLU_003690_2_0_11"/>
<keyword evidence="1" id="KW-0732">Signal</keyword>
<dbReference type="InterPro" id="IPR035992">
    <property type="entry name" value="Ricin_B-like_lectins"/>
</dbReference>
<dbReference type="GO" id="GO:0030246">
    <property type="term" value="F:carbohydrate binding"/>
    <property type="evidence" value="ECO:0007669"/>
    <property type="project" value="InterPro"/>
</dbReference>
<dbReference type="EMBL" id="CP001700">
    <property type="protein sequence ID" value="ACU74799.1"/>
    <property type="molecule type" value="Genomic_DNA"/>
</dbReference>
<dbReference type="SUPFAM" id="SSF48208">
    <property type="entry name" value="Six-hairpin glycosidases"/>
    <property type="match status" value="1"/>
</dbReference>
<dbReference type="eggNOG" id="COG3537">
    <property type="taxonomic scope" value="Bacteria"/>
</dbReference>
<dbReference type="InParanoid" id="C7QF41"/>
<dbReference type="CAZy" id="CBM13">
    <property type="family name" value="Carbohydrate-Binding Module Family 13"/>
</dbReference>
<protein>
    <submittedName>
        <fullName evidence="3">Alpha-1,2-mannosidase</fullName>
    </submittedName>
</protein>
<dbReference type="Gene3D" id="3.30.2080.10">
    <property type="entry name" value="GH92 mannosidase domain"/>
    <property type="match status" value="1"/>
</dbReference>
<dbReference type="PROSITE" id="PS50231">
    <property type="entry name" value="RICIN_B_LECTIN"/>
    <property type="match status" value="1"/>
</dbReference>
<dbReference type="CDD" id="cd23451">
    <property type="entry name" value="beta-trefoil_Ricin_laminarinase"/>
    <property type="match status" value="1"/>
</dbReference>
<dbReference type="Gene3D" id="2.80.10.50">
    <property type="match status" value="2"/>
</dbReference>
<dbReference type="PANTHER" id="PTHR12143">
    <property type="entry name" value="PEPTIDE N-GLYCANASE PNGASE -RELATED"/>
    <property type="match status" value="1"/>
</dbReference>
<dbReference type="InterPro" id="IPR014718">
    <property type="entry name" value="GH-type_carb-bd"/>
</dbReference>
<dbReference type="InterPro" id="IPR041371">
    <property type="entry name" value="GH92_N"/>
</dbReference>
<keyword evidence="4" id="KW-1185">Reference proteome</keyword>
<dbReference type="CAZy" id="GH92">
    <property type="family name" value="Glycoside Hydrolase Family 92"/>
</dbReference>
<evidence type="ECO:0000313" key="3">
    <source>
        <dbReference type="EMBL" id="ACU74799.1"/>
    </source>
</evidence>
<dbReference type="InterPro" id="IPR005887">
    <property type="entry name" value="GH92_a_mannosidase_put"/>
</dbReference>
<dbReference type="SMART" id="SM00458">
    <property type="entry name" value="RICIN"/>
    <property type="match status" value="1"/>
</dbReference>
<dbReference type="PANTHER" id="PTHR12143:SF39">
    <property type="entry name" value="SECRETED PROTEIN"/>
    <property type="match status" value="1"/>
</dbReference>
<dbReference type="InterPro" id="IPR000772">
    <property type="entry name" value="Ricin_B_lectin"/>
</dbReference>
<dbReference type="GO" id="GO:0005975">
    <property type="term" value="P:carbohydrate metabolic process"/>
    <property type="evidence" value="ECO:0007669"/>
    <property type="project" value="InterPro"/>
</dbReference>
<dbReference type="InterPro" id="IPR012939">
    <property type="entry name" value="Glyco_hydro_92"/>
</dbReference>
<evidence type="ECO:0000256" key="1">
    <source>
        <dbReference type="SAM" id="SignalP"/>
    </source>
</evidence>